<organism evidence="2 3">
    <name type="scientific">Paenibacillus zeisoli</name>
    <dbReference type="NCBI Taxonomy" id="2496267"/>
    <lineage>
        <taxon>Bacteria</taxon>
        <taxon>Bacillati</taxon>
        <taxon>Bacillota</taxon>
        <taxon>Bacilli</taxon>
        <taxon>Bacillales</taxon>
        <taxon>Paenibacillaceae</taxon>
        <taxon>Paenibacillus</taxon>
    </lineage>
</organism>
<proteinExistence type="predicted"/>
<evidence type="ECO:0000313" key="3">
    <source>
        <dbReference type="Proteomes" id="UP000272464"/>
    </source>
</evidence>
<feature type="compositionally biased region" description="Polar residues" evidence="1">
    <location>
        <begin position="57"/>
        <end position="69"/>
    </location>
</feature>
<accession>A0A3S1CZ41</accession>
<evidence type="ECO:0000256" key="1">
    <source>
        <dbReference type="SAM" id="MobiDB-lite"/>
    </source>
</evidence>
<dbReference type="OrthoDB" id="2643026at2"/>
<evidence type="ECO:0000313" key="2">
    <source>
        <dbReference type="EMBL" id="RUT31542.1"/>
    </source>
</evidence>
<protein>
    <submittedName>
        <fullName evidence="2">Uncharacterized protein</fullName>
    </submittedName>
</protein>
<sequence>MGKVITTLKGGCEKMTTNDPQELLKSKHEADKQKAQFTSFARSVNGEMAHEHDQEIQDQSRVPDQQNKMKSVENRMI</sequence>
<gene>
    <name evidence="2" type="ORF">EJP77_09070</name>
</gene>
<feature type="region of interest" description="Disordered" evidence="1">
    <location>
        <begin position="47"/>
        <end position="77"/>
    </location>
</feature>
<reference evidence="2 3" key="1">
    <citation type="submission" date="2018-12" db="EMBL/GenBank/DDBJ databases">
        <authorList>
            <person name="Sun L."/>
            <person name="Chen Z."/>
        </authorList>
    </citation>
    <scope>NUCLEOTIDE SEQUENCE [LARGE SCALE GENOMIC DNA]</scope>
    <source>
        <strain evidence="2 3">3-5-3</strain>
    </source>
</reference>
<dbReference type="Proteomes" id="UP000272464">
    <property type="component" value="Unassembled WGS sequence"/>
</dbReference>
<name>A0A3S1CZ41_9BACL</name>
<keyword evidence="3" id="KW-1185">Reference proteome</keyword>
<dbReference type="EMBL" id="RZNX01000003">
    <property type="protein sequence ID" value="RUT31542.1"/>
    <property type="molecule type" value="Genomic_DNA"/>
</dbReference>
<comment type="caution">
    <text evidence="2">The sequence shown here is derived from an EMBL/GenBank/DDBJ whole genome shotgun (WGS) entry which is preliminary data.</text>
</comment>
<dbReference type="AlphaFoldDB" id="A0A3S1CZ41"/>